<evidence type="ECO:0000256" key="3">
    <source>
        <dbReference type="ARBA" id="ARBA00023163"/>
    </source>
</evidence>
<keyword evidence="3" id="KW-0804">Transcription</keyword>
<evidence type="ECO:0000256" key="2">
    <source>
        <dbReference type="ARBA" id="ARBA00023125"/>
    </source>
</evidence>
<dbReference type="SUPFAM" id="SSF46689">
    <property type="entry name" value="Homeodomain-like"/>
    <property type="match status" value="1"/>
</dbReference>
<keyword evidence="1" id="KW-0805">Transcription regulation</keyword>
<dbReference type="CDD" id="cd02981">
    <property type="entry name" value="PDI_b_family"/>
    <property type="match status" value="1"/>
</dbReference>
<keyword evidence="8" id="KW-1185">Reference proteome</keyword>
<feature type="DNA-binding region" description="H-T-H motif" evidence="4">
    <location>
        <begin position="83"/>
        <end position="102"/>
    </location>
</feature>
<dbReference type="SUPFAM" id="SSF48498">
    <property type="entry name" value="Tetracyclin repressor-like, C-terminal domain"/>
    <property type="match status" value="1"/>
</dbReference>
<dbReference type="AlphaFoldDB" id="A0A246JHE8"/>
<dbReference type="PROSITE" id="PS50977">
    <property type="entry name" value="HTH_TETR_2"/>
    <property type="match status" value="1"/>
</dbReference>
<accession>A0A246JHE8</accession>
<dbReference type="InterPro" id="IPR011075">
    <property type="entry name" value="TetR_C"/>
</dbReference>
<evidence type="ECO:0000313" key="7">
    <source>
        <dbReference type="EMBL" id="OWQ91950.1"/>
    </source>
</evidence>
<name>A0A246JHE8_9BURK</name>
<dbReference type="RefSeq" id="WP_088383711.1">
    <property type="nucleotide sequence ID" value="NZ_NIOF01000002.1"/>
</dbReference>
<dbReference type="Proteomes" id="UP000197468">
    <property type="component" value="Unassembled WGS sequence"/>
</dbReference>
<sequence>MPRASRSSPPTAPAPASVSTSAPAPAGAFASASDAVGDPVSDSTAESVAAPASSRQRRKEARPQELLEAALALFVEKGFAATRSEEVAKRAGVSKGTLYLYYPSKEELFKAVVREAIGAKIAEGVEELGKHQGSMAELLGWMLWSWWERMGLTPAGGIHKIMMSEARNFPELAAFYQDEVIEPSCGLLAEVVRRGIASGEFRDVDPETTVLVLIGPVLHLVLHQHSMGAAEVAHSHKPPAEQVLALQLELMFEGLLNRPREPSAPRSPA</sequence>
<protein>
    <recommendedName>
        <fullName evidence="6">HTH tetR-type domain-containing protein</fullName>
    </recommendedName>
</protein>
<dbReference type="PANTHER" id="PTHR30055:SF234">
    <property type="entry name" value="HTH-TYPE TRANSCRIPTIONAL REGULATOR BETI"/>
    <property type="match status" value="1"/>
</dbReference>
<feature type="domain" description="HTH tetR-type" evidence="6">
    <location>
        <begin position="60"/>
        <end position="120"/>
    </location>
</feature>
<organism evidence="7 8">
    <name type="scientific">Roseateles aquatilis</name>
    <dbReference type="NCBI Taxonomy" id="431061"/>
    <lineage>
        <taxon>Bacteria</taxon>
        <taxon>Pseudomonadati</taxon>
        <taxon>Pseudomonadota</taxon>
        <taxon>Betaproteobacteria</taxon>
        <taxon>Burkholderiales</taxon>
        <taxon>Sphaerotilaceae</taxon>
        <taxon>Roseateles</taxon>
    </lineage>
</organism>
<dbReference type="Pfam" id="PF00440">
    <property type="entry name" value="TetR_N"/>
    <property type="match status" value="1"/>
</dbReference>
<dbReference type="GO" id="GO:0000976">
    <property type="term" value="F:transcription cis-regulatory region binding"/>
    <property type="evidence" value="ECO:0007669"/>
    <property type="project" value="TreeGrafter"/>
</dbReference>
<evidence type="ECO:0000259" key="6">
    <source>
        <dbReference type="PROSITE" id="PS50977"/>
    </source>
</evidence>
<dbReference type="FunFam" id="1.10.10.60:FF:000141">
    <property type="entry name" value="TetR family transcriptional regulator"/>
    <property type="match status" value="1"/>
</dbReference>
<gene>
    <name evidence="7" type="ORF">CDN99_06170</name>
</gene>
<dbReference type="InterPro" id="IPR009057">
    <property type="entry name" value="Homeodomain-like_sf"/>
</dbReference>
<dbReference type="Pfam" id="PF16859">
    <property type="entry name" value="TetR_C_11"/>
    <property type="match status" value="1"/>
</dbReference>
<dbReference type="PANTHER" id="PTHR30055">
    <property type="entry name" value="HTH-TYPE TRANSCRIPTIONAL REGULATOR RUTR"/>
    <property type="match status" value="1"/>
</dbReference>
<feature type="region of interest" description="Disordered" evidence="5">
    <location>
        <begin position="1"/>
        <end position="61"/>
    </location>
</feature>
<evidence type="ECO:0000313" key="8">
    <source>
        <dbReference type="Proteomes" id="UP000197468"/>
    </source>
</evidence>
<keyword evidence="2 4" id="KW-0238">DNA-binding</keyword>
<comment type="caution">
    <text evidence="7">The sequence shown here is derived from an EMBL/GenBank/DDBJ whole genome shotgun (WGS) entry which is preliminary data.</text>
</comment>
<dbReference type="EMBL" id="NIOF01000002">
    <property type="protein sequence ID" value="OWQ91950.1"/>
    <property type="molecule type" value="Genomic_DNA"/>
</dbReference>
<evidence type="ECO:0000256" key="5">
    <source>
        <dbReference type="SAM" id="MobiDB-lite"/>
    </source>
</evidence>
<dbReference type="InterPro" id="IPR050109">
    <property type="entry name" value="HTH-type_TetR-like_transc_reg"/>
</dbReference>
<dbReference type="InterPro" id="IPR036271">
    <property type="entry name" value="Tet_transcr_reg_TetR-rel_C_sf"/>
</dbReference>
<dbReference type="OrthoDB" id="9809994at2"/>
<dbReference type="GO" id="GO:0003700">
    <property type="term" value="F:DNA-binding transcription factor activity"/>
    <property type="evidence" value="ECO:0007669"/>
    <property type="project" value="TreeGrafter"/>
</dbReference>
<evidence type="ECO:0000256" key="4">
    <source>
        <dbReference type="PROSITE-ProRule" id="PRU00335"/>
    </source>
</evidence>
<dbReference type="PRINTS" id="PR00455">
    <property type="entry name" value="HTHTETR"/>
</dbReference>
<dbReference type="InterPro" id="IPR001647">
    <property type="entry name" value="HTH_TetR"/>
</dbReference>
<reference evidence="7 8" key="1">
    <citation type="journal article" date="2008" name="Int. J. Syst. Evol. Microbiol.">
        <title>Description of Roseateles aquatilis sp. nov. and Roseateles terrae sp. nov., in the class Betaproteobacteria, and emended description of the genus Roseateles.</title>
        <authorList>
            <person name="Gomila M."/>
            <person name="Bowien B."/>
            <person name="Falsen E."/>
            <person name="Moore E.R."/>
            <person name="Lalucat J."/>
        </authorList>
    </citation>
    <scope>NUCLEOTIDE SEQUENCE [LARGE SCALE GENOMIC DNA]</scope>
    <source>
        <strain evidence="7 8">CCUG 48205</strain>
    </source>
</reference>
<dbReference type="Gene3D" id="1.10.357.10">
    <property type="entry name" value="Tetracycline Repressor, domain 2"/>
    <property type="match status" value="1"/>
</dbReference>
<evidence type="ECO:0000256" key="1">
    <source>
        <dbReference type="ARBA" id="ARBA00023015"/>
    </source>
</evidence>
<proteinExistence type="predicted"/>
<feature type="compositionally biased region" description="Low complexity" evidence="5">
    <location>
        <begin position="1"/>
        <end position="35"/>
    </location>
</feature>